<feature type="transmembrane region" description="Helical" evidence="9">
    <location>
        <begin position="259"/>
        <end position="278"/>
    </location>
</feature>
<reference evidence="12 13" key="1">
    <citation type="submission" date="2019-02" db="EMBL/GenBank/DDBJ databases">
        <title>Sequencing the genomes of 1000 actinobacteria strains.</title>
        <authorList>
            <person name="Klenk H.-P."/>
        </authorList>
    </citation>
    <scope>NUCLEOTIDE SEQUENCE [LARGE SCALE GENOMIC DNA]</scope>
    <source>
        <strain evidence="12 13">DSM 44509</strain>
    </source>
</reference>
<accession>A0A4Q7Y186</accession>
<comment type="caution">
    <text evidence="12">The sequence shown here is derived from an EMBL/GenBank/DDBJ whole genome shotgun (WGS) entry which is preliminary data.</text>
</comment>
<dbReference type="PANTHER" id="PTHR34820">
    <property type="entry name" value="INNER MEMBRANE PROTEIN YEBZ"/>
    <property type="match status" value="1"/>
</dbReference>
<dbReference type="GO" id="GO:0042597">
    <property type="term" value="C:periplasmic space"/>
    <property type="evidence" value="ECO:0007669"/>
    <property type="project" value="InterPro"/>
</dbReference>
<keyword evidence="5" id="KW-0732">Signal</keyword>
<dbReference type="GO" id="GO:0005886">
    <property type="term" value="C:plasma membrane"/>
    <property type="evidence" value="ECO:0007669"/>
    <property type="project" value="UniProtKB-SubCell"/>
</dbReference>
<dbReference type="InterPro" id="IPR014755">
    <property type="entry name" value="Cu-Rt/internalin_Ig-like"/>
</dbReference>
<feature type="transmembrane region" description="Helical" evidence="9">
    <location>
        <begin position="290"/>
        <end position="317"/>
    </location>
</feature>
<dbReference type="Gene3D" id="2.60.40.1220">
    <property type="match status" value="1"/>
</dbReference>
<evidence type="ECO:0000313" key="13">
    <source>
        <dbReference type="Proteomes" id="UP000292507"/>
    </source>
</evidence>
<evidence type="ECO:0000259" key="10">
    <source>
        <dbReference type="Pfam" id="PF04234"/>
    </source>
</evidence>
<evidence type="ECO:0000256" key="7">
    <source>
        <dbReference type="ARBA" id="ARBA00023008"/>
    </source>
</evidence>
<feature type="domain" description="CopC" evidence="10">
    <location>
        <begin position="29"/>
        <end position="122"/>
    </location>
</feature>
<evidence type="ECO:0000256" key="5">
    <source>
        <dbReference type="ARBA" id="ARBA00022729"/>
    </source>
</evidence>
<dbReference type="InterPro" id="IPR008457">
    <property type="entry name" value="Cu-R_CopD_dom"/>
</dbReference>
<dbReference type="Proteomes" id="UP000292507">
    <property type="component" value="Unassembled WGS sequence"/>
</dbReference>
<keyword evidence="8 9" id="KW-0472">Membrane</keyword>
<evidence type="ECO:0000256" key="2">
    <source>
        <dbReference type="ARBA" id="ARBA00022475"/>
    </source>
</evidence>
<feature type="transmembrane region" description="Helical" evidence="9">
    <location>
        <begin position="329"/>
        <end position="350"/>
    </location>
</feature>
<evidence type="ECO:0000256" key="1">
    <source>
        <dbReference type="ARBA" id="ARBA00004651"/>
    </source>
</evidence>
<feature type="transmembrane region" description="Helical" evidence="9">
    <location>
        <begin position="152"/>
        <end position="175"/>
    </location>
</feature>
<feature type="transmembrane region" description="Helical" evidence="9">
    <location>
        <begin position="187"/>
        <end position="208"/>
    </location>
</feature>
<evidence type="ECO:0000259" key="11">
    <source>
        <dbReference type="Pfam" id="PF05425"/>
    </source>
</evidence>
<proteinExistence type="predicted"/>
<dbReference type="RefSeq" id="WP_130504119.1">
    <property type="nucleotide sequence ID" value="NZ_SHKV01000001.1"/>
</dbReference>
<dbReference type="Pfam" id="PF05425">
    <property type="entry name" value="CopD"/>
    <property type="match status" value="1"/>
</dbReference>
<dbReference type="InterPro" id="IPR007348">
    <property type="entry name" value="CopC_dom"/>
</dbReference>
<keyword evidence="2" id="KW-1003">Cell membrane</keyword>
<dbReference type="SUPFAM" id="SSF81296">
    <property type="entry name" value="E set domains"/>
    <property type="match status" value="1"/>
</dbReference>
<dbReference type="InterPro" id="IPR014756">
    <property type="entry name" value="Ig_E-set"/>
</dbReference>
<dbReference type="Pfam" id="PF04234">
    <property type="entry name" value="CopC"/>
    <property type="match status" value="1"/>
</dbReference>
<dbReference type="AlphaFoldDB" id="A0A4Q7Y186"/>
<dbReference type="InterPro" id="IPR032694">
    <property type="entry name" value="CopC/D"/>
</dbReference>
<dbReference type="EMBL" id="SHKV01000001">
    <property type="protein sequence ID" value="RZU30532.1"/>
    <property type="molecule type" value="Genomic_DNA"/>
</dbReference>
<comment type="subcellular location">
    <subcellularLocation>
        <location evidence="1">Cell membrane</location>
        <topology evidence="1">Multi-pass membrane protein</topology>
    </subcellularLocation>
</comment>
<keyword evidence="7" id="KW-0186">Copper</keyword>
<keyword evidence="4" id="KW-0479">Metal-binding</keyword>
<evidence type="ECO:0000256" key="8">
    <source>
        <dbReference type="ARBA" id="ARBA00023136"/>
    </source>
</evidence>
<dbReference type="GO" id="GO:0006825">
    <property type="term" value="P:copper ion transport"/>
    <property type="evidence" value="ECO:0007669"/>
    <property type="project" value="InterPro"/>
</dbReference>
<evidence type="ECO:0000256" key="3">
    <source>
        <dbReference type="ARBA" id="ARBA00022692"/>
    </source>
</evidence>
<feature type="transmembrane region" description="Helical" evidence="9">
    <location>
        <begin position="453"/>
        <end position="472"/>
    </location>
</feature>
<evidence type="ECO:0000256" key="4">
    <source>
        <dbReference type="ARBA" id="ARBA00022723"/>
    </source>
</evidence>
<feature type="transmembrane region" description="Helical" evidence="9">
    <location>
        <begin position="228"/>
        <end position="247"/>
    </location>
</feature>
<protein>
    <submittedName>
        <fullName evidence="12">Copper transport protein</fullName>
    </submittedName>
</protein>
<gene>
    <name evidence="12" type="ORF">BKA19_0149</name>
</gene>
<keyword evidence="13" id="KW-1185">Reference proteome</keyword>
<feature type="transmembrane region" description="Helical" evidence="9">
    <location>
        <begin position="370"/>
        <end position="392"/>
    </location>
</feature>
<name>A0A4Q7Y186_9ACTN</name>
<dbReference type="OrthoDB" id="5242236at2"/>
<evidence type="ECO:0000256" key="6">
    <source>
        <dbReference type="ARBA" id="ARBA00022989"/>
    </source>
</evidence>
<dbReference type="GO" id="GO:0046688">
    <property type="term" value="P:response to copper ion"/>
    <property type="evidence" value="ECO:0007669"/>
    <property type="project" value="InterPro"/>
</dbReference>
<dbReference type="PANTHER" id="PTHR34820:SF4">
    <property type="entry name" value="INNER MEMBRANE PROTEIN YEBZ"/>
    <property type="match status" value="1"/>
</dbReference>
<sequence length="594" mass="59328">MRRAVLLLVLLVIGWLGVGVVIAGPAAAHATLVSTDPGEGARLDTAPAEVTLRFSEGVSLGAGYARVLSADQERVDAGAASVDGGTLTIPLRGDLPDGGYLVTYRVISADSHPVAGAFSFAVGDAELLAAGAGADGDASDPVVAALLPAARWAGFAGLALAVGLPVLAACCWPAGWASPRLRRLAEGGAVAVAVAALAGFALQGPYAAGAGLGSLADPALIAATAGSGAGWAALARAVLAVALLLVLRRSWRRTTPPGRPVLAAAAAVAGALVVATAATGHPVAGPWPGLAVAVAVVHAAAMCVWLGGLVGLLVAVLRPGTSAADVSTALPAWSRLAFAAVVALVVSGVVQSVREVGSPAALAQTGYGQLLVAKLLLVVLVLAAAGVSRVWVQQRLGVRRPRRRRTVTAHAFSATAPGERTEPAAESLAAAAERDRAQAANAAEHLPSLRRSVLVEVVLAAVVLALSAVLVGTPPARSAVAQPVDAVLPLQGAAGASAGSVQVSVDPARPGENALHVYLFDDAGRLAQPAEIRVTLTERSQEIGPLDVALQPAGPGHFVGDGMTIPGAGTWALTVSVRLDEFTALSATTDFPVR</sequence>
<dbReference type="GO" id="GO:0005507">
    <property type="term" value="F:copper ion binding"/>
    <property type="evidence" value="ECO:0007669"/>
    <property type="project" value="InterPro"/>
</dbReference>
<feature type="domain" description="Copper resistance protein D" evidence="11">
    <location>
        <begin position="329"/>
        <end position="406"/>
    </location>
</feature>
<keyword evidence="3 9" id="KW-0812">Transmembrane</keyword>
<organism evidence="12 13">
    <name type="scientific">Blastococcus saxobsidens</name>
    <dbReference type="NCBI Taxonomy" id="138336"/>
    <lineage>
        <taxon>Bacteria</taxon>
        <taxon>Bacillati</taxon>
        <taxon>Actinomycetota</taxon>
        <taxon>Actinomycetes</taxon>
        <taxon>Geodermatophilales</taxon>
        <taxon>Geodermatophilaceae</taxon>
        <taxon>Blastococcus</taxon>
    </lineage>
</organism>
<evidence type="ECO:0000256" key="9">
    <source>
        <dbReference type="SAM" id="Phobius"/>
    </source>
</evidence>
<keyword evidence="6 9" id="KW-1133">Transmembrane helix</keyword>
<evidence type="ECO:0000313" key="12">
    <source>
        <dbReference type="EMBL" id="RZU30532.1"/>
    </source>
</evidence>